<keyword evidence="2" id="KW-0808">Transferase</keyword>
<organism evidence="2 3">
    <name type="scientific">Tsuneonella suprasediminis</name>
    <dbReference type="NCBI Taxonomy" id="2306996"/>
    <lineage>
        <taxon>Bacteria</taxon>
        <taxon>Pseudomonadati</taxon>
        <taxon>Pseudomonadota</taxon>
        <taxon>Alphaproteobacteria</taxon>
        <taxon>Sphingomonadales</taxon>
        <taxon>Erythrobacteraceae</taxon>
        <taxon>Tsuneonella</taxon>
    </lineage>
</organism>
<name>A0A419R2C0_9SPHN</name>
<evidence type="ECO:0000256" key="1">
    <source>
        <dbReference type="SAM" id="Phobius"/>
    </source>
</evidence>
<comment type="caution">
    <text evidence="2">The sequence shown here is derived from an EMBL/GenBank/DDBJ whole genome shotgun (WGS) entry which is preliminary data.</text>
</comment>
<dbReference type="OrthoDB" id="5294733at2"/>
<keyword evidence="3" id="KW-1185">Reference proteome</keyword>
<keyword evidence="1" id="KW-0812">Transmembrane</keyword>
<accession>A0A419R2C0</accession>
<dbReference type="EMBL" id="RAHJ01000018">
    <property type="protein sequence ID" value="RJX68032.1"/>
    <property type="molecule type" value="Genomic_DNA"/>
</dbReference>
<dbReference type="AlphaFoldDB" id="A0A419R2C0"/>
<dbReference type="Pfam" id="PF13641">
    <property type="entry name" value="Glyco_tranf_2_3"/>
    <property type="match status" value="1"/>
</dbReference>
<dbReference type="SUPFAM" id="SSF53448">
    <property type="entry name" value="Nucleotide-diphospho-sugar transferases"/>
    <property type="match status" value="1"/>
</dbReference>
<sequence>MLNSLILTTCVFINELSTLSIIIFIIGFIDELIIDLIWIRLAVKMRWQSRTIRITDRLGESVSGNAAVFVAAWRESRVIGPTLRHMTRQWGDGALTIYVGCYPNDPATIDAVMQIAACDPRIRLVITDHAGPTTKADCLNRLYRALCDDEKRSGVPFRMVVIHDAEDMVDRAAMDVFDRAIDTCALVQLPVIPAALPDSRWIGSHYCEEFAEAHTKTMLVRDAIGAGIPTAGVGCAIARPMLGRLSARRGMDGPFDDDSLTEDYALGLEIAAMGGRSRFIRCRAPDGRLVATRAAFPSRLDMAVRQKARWIEGISFQSWDRLGWGRTMLDTWMRMRDRRGPLAALALVLAYLTIVWNGVVLTLGLAGVNWPPEATLLSPAMRAFLWLMLFGVIWRAIFRFGFTAHEYGLAEGARALMRIPVANIIAIMAGRRALWNYLRTLRGHTPRWDKTSHQVHPDMPDAGATA</sequence>
<dbReference type="RefSeq" id="WP_120109129.1">
    <property type="nucleotide sequence ID" value="NZ_RAHJ01000018.1"/>
</dbReference>
<evidence type="ECO:0000313" key="2">
    <source>
        <dbReference type="EMBL" id="RJX68032.1"/>
    </source>
</evidence>
<evidence type="ECO:0000313" key="3">
    <source>
        <dbReference type="Proteomes" id="UP000284322"/>
    </source>
</evidence>
<feature type="transmembrane region" description="Helical" evidence="1">
    <location>
        <begin position="342"/>
        <end position="368"/>
    </location>
</feature>
<keyword evidence="1" id="KW-1133">Transmembrane helix</keyword>
<proteinExistence type="predicted"/>
<keyword evidence="1" id="KW-0472">Membrane</keyword>
<gene>
    <name evidence="2" type="ORF">D6858_08875</name>
</gene>
<dbReference type="NCBIfam" id="NF011307">
    <property type="entry name" value="PRK14716.1-5"/>
    <property type="match status" value="1"/>
</dbReference>
<protein>
    <submittedName>
        <fullName evidence="2">Glycosyl transferase family protein</fullName>
    </submittedName>
</protein>
<feature type="transmembrane region" description="Helical" evidence="1">
    <location>
        <begin position="20"/>
        <end position="43"/>
    </location>
</feature>
<reference evidence="2 3" key="1">
    <citation type="submission" date="2018-09" db="EMBL/GenBank/DDBJ databases">
        <title>Altererythrobacter sp.Ery1 and Ery12, the genome sequencing of novel strains in genus Alterythrobacter.</title>
        <authorList>
            <person name="Cheng H."/>
            <person name="Wu Y.-H."/>
            <person name="Fang C."/>
            <person name="Xu X.-W."/>
        </authorList>
    </citation>
    <scope>NUCLEOTIDE SEQUENCE [LARGE SCALE GENOMIC DNA]</scope>
    <source>
        <strain evidence="2 3">Ery12</strain>
    </source>
</reference>
<dbReference type="GO" id="GO:0016740">
    <property type="term" value="F:transferase activity"/>
    <property type="evidence" value="ECO:0007669"/>
    <property type="project" value="UniProtKB-KW"/>
</dbReference>
<feature type="transmembrane region" description="Helical" evidence="1">
    <location>
        <begin position="380"/>
        <end position="398"/>
    </location>
</feature>
<dbReference type="Proteomes" id="UP000284322">
    <property type="component" value="Unassembled WGS sequence"/>
</dbReference>
<dbReference type="InterPro" id="IPR029044">
    <property type="entry name" value="Nucleotide-diphossugar_trans"/>
</dbReference>